<evidence type="ECO:0000256" key="1">
    <source>
        <dbReference type="ARBA" id="ARBA00023239"/>
    </source>
</evidence>
<name>A0A097ZQD0_9ACTN</name>
<proteinExistence type="predicted"/>
<accession>A0A097ZQD0</accession>
<reference evidence="2" key="1">
    <citation type="submission" date="2014-08" db="EMBL/GenBank/DDBJ databases">
        <title>Gene cluster for diterpene biosynthesis.</title>
        <authorList>
            <person name="Ikeda H."/>
            <person name="Shin'ya K."/>
        </authorList>
    </citation>
    <scope>NUCLEOTIDE SEQUENCE</scope>
    <source>
        <strain evidence="2">OM-6519</strain>
    </source>
</reference>
<dbReference type="EMBL" id="AB981711">
    <property type="protein sequence ID" value="BAP82203.1"/>
    <property type="molecule type" value="Genomic_DNA"/>
</dbReference>
<dbReference type="SFLD" id="SFLDG01020">
    <property type="entry name" value="Terpene_Cyclase_Like_2"/>
    <property type="match status" value="1"/>
</dbReference>
<dbReference type="GO" id="GO:0010333">
    <property type="term" value="F:terpene synthase activity"/>
    <property type="evidence" value="ECO:0007669"/>
    <property type="project" value="InterPro"/>
</dbReference>
<dbReference type="Gene3D" id="1.10.600.10">
    <property type="entry name" value="Farnesyl Diphosphate Synthase"/>
    <property type="match status" value="1"/>
</dbReference>
<dbReference type="SMR" id="A0A097ZQD0"/>
<sequence length="358" mass="40307">MTTVRRTLGVPPFFCPLPDAVYDKPEEIDAGAVAWMFRQGFRKEGDWLPRMNAGSYTAHCMPYVLDRCAEIITYVMYWGGAWDDDLDVIPGLDQPAPLTVHVSRLKHILASPKSVVPPGDAYLSSFQDFWNHISTVSTPGQLEHLRQGFCSYFDGVLWKCANQSLGELPELGDYLIMRGNDVAGPWLTALTPIGAGYELTAAERLDPRVRAASEAVSVIVGLDNDLISIHRENLQGLFDQNAISIMVRDRQCTPEEAVAEVRALRDRIMSLYLNLRDQVSATARPELRRYVHEIGYWIRGHIIWADFTTRYCAPVDPETGEEQDFGGYGLLWADEPADANPAPLPIPQIAWWWDQLEK</sequence>
<evidence type="ECO:0000313" key="2">
    <source>
        <dbReference type="EMBL" id="BAP82203.1"/>
    </source>
</evidence>
<dbReference type="Pfam" id="PF19086">
    <property type="entry name" value="Terpene_syn_C_2"/>
    <property type="match status" value="1"/>
</dbReference>
<keyword evidence="1" id="KW-0456">Lyase</keyword>
<dbReference type="AlphaFoldDB" id="A0A097ZQD0"/>
<organism evidence="2">
    <name type="scientific">Streptomyces lactacystinaeus</name>
    <dbReference type="NCBI Taxonomy" id="1332838"/>
    <lineage>
        <taxon>Bacteria</taxon>
        <taxon>Bacillati</taxon>
        <taxon>Actinomycetota</taxon>
        <taxon>Actinomycetes</taxon>
        <taxon>Kitasatosporales</taxon>
        <taxon>Streptomycetaceae</taxon>
        <taxon>Streptomyces</taxon>
    </lineage>
</organism>
<gene>
    <name evidence="2" type="primary">slt18_1078</name>
</gene>
<dbReference type="InterPro" id="IPR034686">
    <property type="entry name" value="Terpene_cyclase-like_2"/>
</dbReference>
<protein>
    <submittedName>
        <fullName evidence="2">Diterpene synthase</fullName>
    </submittedName>
</protein>
<dbReference type="InterPro" id="IPR008949">
    <property type="entry name" value="Isoprenoid_synthase_dom_sf"/>
</dbReference>
<dbReference type="SUPFAM" id="SSF48576">
    <property type="entry name" value="Terpenoid synthases"/>
    <property type="match status" value="1"/>
</dbReference>
<dbReference type="SFLD" id="SFLDS00005">
    <property type="entry name" value="Isoprenoid_Synthase_Type_I"/>
    <property type="match status" value="1"/>
</dbReference>